<proteinExistence type="predicted"/>
<reference evidence="2" key="1">
    <citation type="journal article" date="2019" name="Int. J. Syst. Evol. Microbiol.">
        <title>The Global Catalogue of Microorganisms (GCM) 10K type strain sequencing project: providing services to taxonomists for standard genome sequencing and annotation.</title>
        <authorList>
            <consortium name="The Broad Institute Genomics Platform"/>
            <consortium name="The Broad Institute Genome Sequencing Center for Infectious Disease"/>
            <person name="Wu L."/>
            <person name="Ma J."/>
        </authorList>
    </citation>
    <scope>NUCLEOTIDE SEQUENCE [LARGE SCALE GENOMIC DNA]</scope>
    <source>
        <strain evidence="2">KCTC 22558</strain>
    </source>
</reference>
<keyword evidence="2" id="KW-1185">Reference proteome</keyword>
<evidence type="ECO:0000313" key="1">
    <source>
        <dbReference type="EMBL" id="GGZ58887.1"/>
    </source>
</evidence>
<dbReference type="Proteomes" id="UP000643403">
    <property type="component" value="Unassembled WGS sequence"/>
</dbReference>
<dbReference type="PANTHER" id="PTHR41913:SF1">
    <property type="entry name" value="DUF1684 DOMAIN-CONTAINING PROTEIN"/>
    <property type="match status" value="1"/>
</dbReference>
<comment type="caution">
    <text evidence="1">The sequence shown here is derived from an EMBL/GenBank/DDBJ whole genome shotgun (WGS) entry which is preliminary data.</text>
</comment>
<gene>
    <name evidence="1" type="ORF">GCM10008101_10740</name>
</gene>
<dbReference type="EMBL" id="BMXY01000001">
    <property type="protein sequence ID" value="GGZ58887.1"/>
    <property type="molecule type" value="Genomic_DNA"/>
</dbReference>
<dbReference type="Pfam" id="PF07920">
    <property type="entry name" value="DUF1684"/>
    <property type="match status" value="1"/>
</dbReference>
<accession>A0ABQ3C174</accession>
<evidence type="ECO:0008006" key="3">
    <source>
        <dbReference type="Google" id="ProtNLM"/>
    </source>
</evidence>
<dbReference type="PROSITE" id="PS51257">
    <property type="entry name" value="PROKAR_LIPOPROTEIN"/>
    <property type="match status" value="1"/>
</dbReference>
<sequence>MRYVLLGTLLLLAGCRSDGPTAPKAAALPAEYVKTQQAWREERVRQLTAADGWTSLVGLHWLDRGAHYAGSAAGNGIRLAVGPEHLGMFDVTPRGVRFVPARNAALTIDGAAARTSTLRADDDTAGPSLIAFDEGRGRATVIRRGDRYALRVKHADAPSRTGFRGLTYWPGGPDWIVDARYVPNPAGRTIDIVNIVGTVEPMPNPGRVEFERGGRTHRIEALDDGSGGVFLVFADRTSGHGSYGAGRFIDAPAPSNGRVRIDFNQAYNPPCAFTPFATCPLPPPENRLDLAVNAGEKAYVH</sequence>
<protein>
    <recommendedName>
        <fullName evidence="3">DUF1684 domain-containing protein</fullName>
    </recommendedName>
</protein>
<dbReference type="PANTHER" id="PTHR41913">
    <property type="entry name" value="DUF1684 DOMAIN-CONTAINING PROTEIN"/>
    <property type="match status" value="1"/>
</dbReference>
<organism evidence="1 2">
    <name type="scientific">Cognatilysobacter xinjiangensis</name>
    <dbReference type="NCBI Taxonomy" id="546892"/>
    <lineage>
        <taxon>Bacteria</taxon>
        <taxon>Pseudomonadati</taxon>
        <taxon>Pseudomonadota</taxon>
        <taxon>Gammaproteobacteria</taxon>
        <taxon>Lysobacterales</taxon>
        <taxon>Lysobacteraceae</taxon>
        <taxon>Cognatilysobacter</taxon>
    </lineage>
</organism>
<dbReference type="InterPro" id="IPR012467">
    <property type="entry name" value="DUF1684"/>
</dbReference>
<name>A0ABQ3C174_9GAMM</name>
<evidence type="ECO:0000313" key="2">
    <source>
        <dbReference type="Proteomes" id="UP000643403"/>
    </source>
</evidence>